<dbReference type="Proteomes" id="UP001200642">
    <property type="component" value="Unassembled WGS sequence"/>
</dbReference>
<gene>
    <name evidence="1" type="ORF">K8352_14810</name>
</gene>
<protein>
    <submittedName>
        <fullName evidence="1">T9SS C-terminal target domain-containing protein</fullName>
    </submittedName>
</protein>
<sequence length="293" mass="33272">MINLYLSFLYLLFSLYVQQNIKEIGTLPKQVRETSGLIFYNGKLITHNDSDNTPQLFELDTGSLSITRTVTLNNVKNMDWEDIAQDENYIYVGDFGNYKGDRKNLSIYRIPKSAYNTAEKVQADRIAFSYEDQVDFTSKSRSDWDAESLFVFGNQLVVLTKQWESNGTRAYTVPKVPGNYKAKNIGGYDIRGLVTGAEYNPLTRVLYLIGYNQMLFPFIARVDGLQTDNIFSGTVKRTDLKIGFAQVEGIARVGANRYFFSNEFMVNPLVKSPARLFVFSTSDDQLLSVDNGD</sequence>
<reference evidence="1" key="1">
    <citation type="submission" date="2023-02" db="EMBL/GenBank/DDBJ databases">
        <title>Genome of Flavobacteriaceae gen. nov. sp. strain F89.</title>
        <authorList>
            <person name="Wang Y."/>
        </authorList>
    </citation>
    <scope>NUCLEOTIDE SEQUENCE</scope>
    <source>
        <strain evidence="1">F89</strain>
    </source>
</reference>
<dbReference type="RefSeq" id="WP_317903169.1">
    <property type="nucleotide sequence ID" value="NZ_JAIRBC010000023.1"/>
</dbReference>
<evidence type="ECO:0000313" key="1">
    <source>
        <dbReference type="EMBL" id="MCG2462028.1"/>
    </source>
</evidence>
<name>A0AAE3JS40_9FLAO</name>
<proteinExistence type="predicted"/>
<comment type="caution">
    <text evidence="1">The sequence shown here is derived from an EMBL/GenBank/DDBJ whole genome shotgun (WGS) entry which is preliminary data.</text>
</comment>
<dbReference type="AlphaFoldDB" id="A0AAE3JS40"/>
<evidence type="ECO:0000313" key="2">
    <source>
        <dbReference type="Proteomes" id="UP001200642"/>
    </source>
</evidence>
<keyword evidence="2" id="KW-1185">Reference proteome</keyword>
<organism evidence="1 2">
    <name type="scientific">Cerina litoralis</name>
    <dbReference type="NCBI Taxonomy" id="2874477"/>
    <lineage>
        <taxon>Bacteria</taxon>
        <taxon>Pseudomonadati</taxon>
        <taxon>Bacteroidota</taxon>
        <taxon>Flavobacteriia</taxon>
        <taxon>Flavobacteriales</taxon>
        <taxon>Flavobacteriaceae</taxon>
        <taxon>Cerina</taxon>
    </lineage>
</organism>
<accession>A0AAE3JS40</accession>
<dbReference type="EMBL" id="JAIRBC010000023">
    <property type="protein sequence ID" value="MCG2462028.1"/>
    <property type="molecule type" value="Genomic_DNA"/>
</dbReference>